<feature type="DNA-binding region" description="H-T-H motif" evidence="4">
    <location>
        <begin position="34"/>
        <end position="53"/>
    </location>
</feature>
<dbReference type="PROSITE" id="PS01081">
    <property type="entry name" value="HTH_TETR_1"/>
    <property type="match status" value="1"/>
</dbReference>
<dbReference type="PANTHER" id="PTHR47506:SF1">
    <property type="entry name" value="HTH-TYPE TRANSCRIPTIONAL REGULATOR YJDC"/>
    <property type="match status" value="1"/>
</dbReference>
<dbReference type="GO" id="GO:0003677">
    <property type="term" value="F:DNA binding"/>
    <property type="evidence" value="ECO:0007669"/>
    <property type="project" value="UniProtKB-UniRule"/>
</dbReference>
<keyword evidence="3" id="KW-0804">Transcription</keyword>
<evidence type="ECO:0000313" key="8">
    <source>
        <dbReference type="Proteomes" id="UP000218944"/>
    </source>
</evidence>
<evidence type="ECO:0000313" key="7">
    <source>
        <dbReference type="EMBL" id="PAU48984.1"/>
    </source>
</evidence>
<evidence type="ECO:0000259" key="6">
    <source>
        <dbReference type="PROSITE" id="PS50977"/>
    </source>
</evidence>
<evidence type="ECO:0000256" key="2">
    <source>
        <dbReference type="ARBA" id="ARBA00023125"/>
    </source>
</evidence>
<evidence type="ECO:0000256" key="3">
    <source>
        <dbReference type="ARBA" id="ARBA00023163"/>
    </source>
</evidence>
<organism evidence="7 8">
    <name type="scientific">Streptomyces albireticuli</name>
    <dbReference type="NCBI Taxonomy" id="1940"/>
    <lineage>
        <taxon>Bacteria</taxon>
        <taxon>Bacillati</taxon>
        <taxon>Actinomycetota</taxon>
        <taxon>Actinomycetes</taxon>
        <taxon>Kitasatosporales</taxon>
        <taxon>Streptomycetaceae</taxon>
        <taxon>Streptomyces</taxon>
    </lineage>
</organism>
<dbReference type="SUPFAM" id="SSF46689">
    <property type="entry name" value="Homeodomain-like"/>
    <property type="match status" value="1"/>
</dbReference>
<dbReference type="InterPro" id="IPR011075">
    <property type="entry name" value="TetR_C"/>
</dbReference>
<evidence type="ECO:0000256" key="5">
    <source>
        <dbReference type="SAM" id="MobiDB-lite"/>
    </source>
</evidence>
<dbReference type="Pfam" id="PF16925">
    <property type="entry name" value="TetR_C_13"/>
    <property type="match status" value="1"/>
</dbReference>
<dbReference type="AlphaFoldDB" id="A0A2A2DBT6"/>
<keyword evidence="2 4" id="KW-0238">DNA-binding</keyword>
<evidence type="ECO:0000256" key="1">
    <source>
        <dbReference type="ARBA" id="ARBA00023015"/>
    </source>
</evidence>
<dbReference type="InterPro" id="IPR009057">
    <property type="entry name" value="Homeodomain-like_sf"/>
</dbReference>
<evidence type="ECO:0000256" key="4">
    <source>
        <dbReference type="PROSITE-ProRule" id="PRU00335"/>
    </source>
</evidence>
<accession>A0A2A2DBT6</accession>
<dbReference type="InterPro" id="IPR036271">
    <property type="entry name" value="Tet_transcr_reg_TetR-rel_C_sf"/>
</dbReference>
<dbReference type="PANTHER" id="PTHR47506">
    <property type="entry name" value="TRANSCRIPTIONAL REGULATORY PROTEIN"/>
    <property type="match status" value="1"/>
</dbReference>
<reference evidence="7 8" key="1">
    <citation type="submission" date="2017-08" db="EMBL/GenBank/DDBJ databases">
        <title>Genome sequence of Streptomyces albireticuli NRRL B-1670.</title>
        <authorList>
            <person name="Graham D.E."/>
            <person name="Mahan K.M."/>
            <person name="Klingeman D.M."/>
            <person name="Hettich R.L."/>
            <person name="Parry R.J."/>
            <person name="Spain J.C."/>
        </authorList>
    </citation>
    <scope>NUCLEOTIDE SEQUENCE [LARGE SCALE GENOMIC DNA]</scope>
    <source>
        <strain evidence="7 8">NRRL B-1670</strain>
    </source>
</reference>
<dbReference type="PROSITE" id="PS50977">
    <property type="entry name" value="HTH_TETR_2"/>
    <property type="match status" value="1"/>
</dbReference>
<dbReference type="EMBL" id="NSJV01000205">
    <property type="protein sequence ID" value="PAU48984.1"/>
    <property type="molecule type" value="Genomic_DNA"/>
</dbReference>
<dbReference type="Gene3D" id="1.10.10.60">
    <property type="entry name" value="Homeodomain-like"/>
    <property type="match status" value="1"/>
</dbReference>
<dbReference type="RefSeq" id="WP_095580567.1">
    <property type="nucleotide sequence ID" value="NZ_JAJQQQ010000001.1"/>
</dbReference>
<feature type="domain" description="HTH tetR-type" evidence="6">
    <location>
        <begin position="11"/>
        <end position="71"/>
    </location>
</feature>
<dbReference type="Proteomes" id="UP000218944">
    <property type="component" value="Unassembled WGS sequence"/>
</dbReference>
<gene>
    <name evidence="7" type="ORF">CK936_10315</name>
</gene>
<keyword evidence="1" id="KW-0805">Transcription regulation</keyword>
<dbReference type="InterPro" id="IPR001647">
    <property type="entry name" value="HTH_TetR"/>
</dbReference>
<sequence length="216" mass="22928">MAVRQRGRPRSFDREAALRTATLAFWEHGYEATSVADLTRAMGIAPPSLYAAFGNKEALFAEVVEAYGRTYGDFVRRALKEEPTALGALGRVLREAAREYTEPGRPTGCLTLMAATGCTTSSTEAEELLRARRTATVAAFERRLRAGVAAGELPPDTDAATLARCVVAMMQGLSQQARDGAAREELEAVAEAAARMWPTPGGVDRPGSGTVPAGPA</sequence>
<keyword evidence="8" id="KW-1185">Reference proteome</keyword>
<feature type="region of interest" description="Disordered" evidence="5">
    <location>
        <begin position="197"/>
        <end position="216"/>
    </location>
</feature>
<dbReference type="Gene3D" id="1.10.357.10">
    <property type="entry name" value="Tetracycline Repressor, domain 2"/>
    <property type="match status" value="1"/>
</dbReference>
<dbReference type="InterPro" id="IPR023772">
    <property type="entry name" value="DNA-bd_HTH_TetR-type_CS"/>
</dbReference>
<dbReference type="Pfam" id="PF00440">
    <property type="entry name" value="TetR_N"/>
    <property type="match status" value="1"/>
</dbReference>
<proteinExistence type="predicted"/>
<name>A0A2A2DBT6_9ACTN</name>
<comment type="caution">
    <text evidence="7">The sequence shown here is derived from an EMBL/GenBank/DDBJ whole genome shotgun (WGS) entry which is preliminary data.</text>
</comment>
<protein>
    <submittedName>
        <fullName evidence="7">TetR family transcriptional regulator</fullName>
    </submittedName>
</protein>
<dbReference type="SUPFAM" id="SSF48498">
    <property type="entry name" value="Tetracyclin repressor-like, C-terminal domain"/>
    <property type="match status" value="1"/>
</dbReference>